<proteinExistence type="predicted"/>
<organism evidence="1 2">
    <name type="scientific">Candidatus Blautia merdigallinarum</name>
    <dbReference type="NCBI Taxonomy" id="2838495"/>
    <lineage>
        <taxon>Bacteria</taxon>
        <taxon>Bacillati</taxon>
        <taxon>Bacillota</taxon>
        <taxon>Clostridia</taxon>
        <taxon>Lachnospirales</taxon>
        <taxon>Lachnospiraceae</taxon>
        <taxon>Blautia</taxon>
    </lineage>
</organism>
<gene>
    <name evidence="1" type="ORF">H9935_13675</name>
</gene>
<accession>A0A9D2N748</accession>
<dbReference type="EMBL" id="DWWV01000189">
    <property type="protein sequence ID" value="HJC11822.1"/>
    <property type="molecule type" value="Genomic_DNA"/>
</dbReference>
<sequence>MISLLLERNAETLAKKFEVFYWDGGLGQYIEQDFIENYGLSLDDANMSEDGVVINMDNAKER</sequence>
<reference evidence="1" key="2">
    <citation type="submission" date="2021-04" db="EMBL/GenBank/DDBJ databases">
        <authorList>
            <person name="Gilroy R."/>
        </authorList>
    </citation>
    <scope>NUCLEOTIDE SEQUENCE</scope>
    <source>
        <strain evidence="1">ChiSxjej6B18-287</strain>
    </source>
</reference>
<name>A0A9D2N748_9FIRM</name>
<protein>
    <submittedName>
        <fullName evidence="1">Uncharacterized protein</fullName>
    </submittedName>
</protein>
<evidence type="ECO:0000313" key="1">
    <source>
        <dbReference type="EMBL" id="HJC11822.1"/>
    </source>
</evidence>
<evidence type="ECO:0000313" key="2">
    <source>
        <dbReference type="Proteomes" id="UP000823893"/>
    </source>
</evidence>
<comment type="caution">
    <text evidence="1">The sequence shown here is derived from an EMBL/GenBank/DDBJ whole genome shotgun (WGS) entry which is preliminary data.</text>
</comment>
<dbReference type="Proteomes" id="UP000823893">
    <property type="component" value="Unassembled WGS sequence"/>
</dbReference>
<dbReference type="AlphaFoldDB" id="A0A9D2N748"/>
<reference evidence="1" key="1">
    <citation type="journal article" date="2021" name="PeerJ">
        <title>Extensive microbial diversity within the chicken gut microbiome revealed by metagenomics and culture.</title>
        <authorList>
            <person name="Gilroy R."/>
            <person name="Ravi A."/>
            <person name="Getino M."/>
            <person name="Pursley I."/>
            <person name="Horton D.L."/>
            <person name="Alikhan N.F."/>
            <person name="Baker D."/>
            <person name="Gharbi K."/>
            <person name="Hall N."/>
            <person name="Watson M."/>
            <person name="Adriaenssens E.M."/>
            <person name="Foster-Nyarko E."/>
            <person name="Jarju S."/>
            <person name="Secka A."/>
            <person name="Antonio M."/>
            <person name="Oren A."/>
            <person name="Chaudhuri R.R."/>
            <person name="La Ragione R."/>
            <person name="Hildebrand F."/>
            <person name="Pallen M.J."/>
        </authorList>
    </citation>
    <scope>NUCLEOTIDE SEQUENCE</scope>
    <source>
        <strain evidence="1">ChiSxjej6B18-287</strain>
    </source>
</reference>